<keyword evidence="2 7" id="KW-0819">tRNA processing</keyword>
<comment type="similarity">
    <text evidence="7">Belongs to the KAE1 / TsaD family.</text>
</comment>
<sequence>MTKVDSIILGIETSCDETAVAVVKNGHEILSNVVASQIESHKRFGGVVPEIASRHHVEQITVVLEEALRQADVTLQDIDAIAVTEGPGLVGALLIGVNAAKAVAFAHGIPLVGVHHIAGHIYANRLITEMKFPLLSLVVSGGHTELVYMEKHGSFEVIGETRDDAAGEAYDKVARTLSLPYPGGPHIDRLAHEGQPVLGLPRAWLEPDSYDFSFSGLKSAVINAVHNAKQRGEVIAPEDLAASFQDSVIDVLVTKTVKAAAEYGVKQVLLAGGVAANKGLRNRLQEAFSPMQNIELVIPPLSLCTDNAAMIAAAGTILYSQGKRANLALNANPGLDLEC</sequence>
<dbReference type="InterPro" id="IPR000905">
    <property type="entry name" value="Gcp-like_dom"/>
</dbReference>
<keyword evidence="4 7" id="KW-0408">Iron</keyword>
<evidence type="ECO:0000313" key="10">
    <source>
        <dbReference type="Proteomes" id="UP001589609"/>
    </source>
</evidence>
<keyword evidence="1 7" id="KW-0808">Transferase</keyword>
<feature type="binding site" evidence="7">
    <location>
        <position position="277"/>
    </location>
    <ligand>
        <name>substrate</name>
    </ligand>
</feature>
<comment type="cofactor">
    <cofactor evidence="7">
        <name>Fe(2+)</name>
        <dbReference type="ChEBI" id="CHEBI:29033"/>
    </cofactor>
    <text evidence="7">Binds 1 Fe(2+) ion per subunit.</text>
</comment>
<comment type="subcellular location">
    <subcellularLocation>
        <location evidence="7">Cytoplasm</location>
    </subcellularLocation>
</comment>
<evidence type="ECO:0000256" key="1">
    <source>
        <dbReference type="ARBA" id="ARBA00022679"/>
    </source>
</evidence>
<dbReference type="InterPro" id="IPR017861">
    <property type="entry name" value="KAE1/TsaD"/>
</dbReference>
<keyword evidence="7" id="KW-0963">Cytoplasm</keyword>
<dbReference type="PANTHER" id="PTHR11735:SF6">
    <property type="entry name" value="TRNA N6-ADENOSINE THREONYLCARBAMOYLTRANSFERASE, MITOCHONDRIAL"/>
    <property type="match status" value="1"/>
</dbReference>
<proteinExistence type="inferred from homology"/>
<dbReference type="SUPFAM" id="SSF53067">
    <property type="entry name" value="Actin-like ATPase domain"/>
    <property type="match status" value="2"/>
</dbReference>
<dbReference type="Pfam" id="PF00814">
    <property type="entry name" value="TsaD"/>
    <property type="match status" value="1"/>
</dbReference>
<dbReference type="Gene3D" id="3.30.420.40">
    <property type="match status" value="2"/>
</dbReference>
<dbReference type="InterPro" id="IPR017860">
    <property type="entry name" value="Peptidase_M22_CS"/>
</dbReference>
<feature type="binding site" evidence="7">
    <location>
        <position position="184"/>
    </location>
    <ligand>
        <name>substrate</name>
    </ligand>
</feature>
<dbReference type="PRINTS" id="PR00789">
    <property type="entry name" value="OSIALOPTASE"/>
</dbReference>
<comment type="function">
    <text evidence="7">Required for the formation of a threonylcarbamoyl group on adenosine at position 37 (t(6)A37) in tRNAs that read codons beginning with adenine. Is involved in the transfer of the threonylcarbamoyl moiety of threonylcarbamoyl-AMP (TC-AMP) to the N6 group of A37, together with TsaE and TsaB. TsaD likely plays a direct catalytic role in this reaction.</text>
</comment>
<feature type="binding site" evidence="7">
    <location>
        <position position="306"/>
    </location>
    <ligand>
        <name>Fe cation</name>
        <dbReference type="ChEBI" id="CHEBI:24875"/>
    </ligand>
</feature>
<protein>
    <recommendedName>
        <fullName evidence="7">tRNA N6-adenosine threonylcarbamoyltransferase</fullName>
        <ecNumber evidence="7">2.3.1.234</ecNumber>
    </recommendedName>
    <alternativeName>
        <fullName evidence="7">N6-L-threonylcarbamoyladenine synthase</fullName>
        <shortName evidence="7">t(6)A synthase</shortName>
    </alternativeName>
    <alternativeName>
        <fullName evidence="7">t(6)A37 threonylcarbamoyladenosine biosynthesis protein TsaD</fullName>
    </alternativeName>
    <alternativeName>
        <fullName evidence="7">tRNA threonylcarbamoyladenosine biosynthesis protein TsaD</fullName>
    </alternativeName>
</protein>
<accession>A0ABV5WFK9</accession>
<evidence type="ECO:0000256" key="4">
    <source>
        <dbReference type="ARBA" id="ARBA00023004"/>
    </source>
</evidence>
<evidence type="ECO:0000256" key="5">
    <source>
        <dbReference type="ARBA" id="ARBA00023315"/>
    </source>
</evidence>
<dbReference type="GO" id="GO:0061711">
    <property type="term" value="F:tRNA N(6)-L-threonylcarbamoyladenine synthase activity"/>
    <property type="evidence" value="ECO:0007669"/>
    <property type="project" value="UniProtKB-EC"/>
</dbReference>
<feature type="binding site" evidence="7">
    <location>
        <begin position="138"/>
        <end position="142"/>
    </location>
    <ligand>
        <name>substrate</name>
    </ligand>
</feature>
<feature type="binding site" evidence="7">
    <location>
        <position position="120"/>
    </location>
    <ligand>
        <name>Fe cation</name>
        <dbReference type="ChEBI" id="CHEBI:24875"/>
    </ligand>
</feature>
<feature type="binding site" evidence="7">
    <location>
        <position position="171"/>
    </location>
    <ligand>
        <name>substrate</name>
    </ligand>
</feature>
<feature type="domain" description="Gcp-like" evidence="8">
    <location>
        <begin position="28"/>
        <end position="312"/>
    </location>
</feature>
<evidence type="ECO:0000256" key="7">
    <source>
        <dbReference type="HAMAP-Rule" id="MF_01445"/>
    </source>
</evidence>
<evidence type="ECO:0000313" key="9">
    <source>
        <dbReference type="EMBL" id="MFB9759384.1"/>
    </source>
</evidence>
<evidence type="ECO:0000256" key="3">
    <source>
        <dbReference type="ARBA" id="ARBA00022723"/>
    </source>
</evidence>
<evidence type="ECO:0000259" key="8">
    <source>
        <dbReference type="Pfam" id="PF00814"/>
    </source>
</evidence>
<comment type="caution">
    <text evidence="9">The sequence shown here is derived from an EMBL/GenBank/DDBJ whole genome shotgun (WGS) entry which is preliminary data.</text>
</comment>
<dbReference type="InterPro" id="IPR043129">
    <property type="entry name" value="ATPase_NBD"/>
</dbReference>
<organism evidence="9 10">
    <name type="scientific">Ectobacillus funiculus</name>
    <dbReference type="NCBI Taxonomy" id="137993"/>
    <lineage>
        <taxon>Bacteria</taxon>
        <taxon>Bacillati</taxon>
        <taxon>Bacillota</taxon>
        <taxon>Bacilli</taxon>
        <taxon>Bacillales</taxon>
        <taxon>Bacillaceae</taxon>
        <taxon>Ectobacillus</taxon>
    </lineage>
</organism>
<dbReference type="EC" id="2.3.1.234" evidence="7"/>
<dbReference type="NCBIfam" id="TIGR00329">
    <property type="entry name" value="gcp_kae1"/>
    <property type="match status" value="1"/>
</dbReference>
<feature type="binding site" evidence="7">
    <location>
        <position position="116"/>
    </location>
    <ligand>
        <name>Fe cation</name>
        <dbReference type="ChEBI" id="CHEBI:24875"/>
    </ligand>
</feature>
<dbReference type="PANTHER" id="PTHR11735">
    <property type="entry name" value="TRNA N6-ADENOSINE THREONYLCARBAMOYLTRANSFERASE"/>
    <property type="match status" value="1"/>
</dbReference>
<feature type="binding site" evidence="7">
    <location>
        <position position="188"/>
    </location>
    <ligand>
        <name>substrate</name>
    </ligand>
</feature>
<keyword evidence="3 7" id="KW-0479">Metal-binding</keyword>
<keyword evidence="10" id="KW-1185">Reference proteome</keyword>
<reference evidence="9 10" key="1">
    <citation type="submission" date="2024-09" db="EMBL/GenBank/DDBJ databases">
        <authorList>
            <person name="Sun Q."/>
            <person name="Mori K."/>
        </authorList>
    </citation>
    <scope>NUCLEOTIDE SEQUENCE [LARGE SCALE GENOMIC DNA]</scope>
    <source>
        <strain evidence="9 10">JCM 11201</strain>
    </source>
</reference>
<evidence type="ECO:0000256" key="6">
    <source>
        <dbReference type="ARBA" id="ARBA00048117"/>
    </source>
</evidence>
<dbReference type="CDD" id="cd24133">
    <property type="entry name" value="ASKHA_NBD_TsaD_bac"/>
    <property type="match status" value="1"/>
</dbReference>
<dbReference type="RefSeq" id="WP_129731845.1">
    <property type="nucleotide sequence ID" value="NZ_JBHMAF010000070.1"/>
</dbReference>
<name>A0ABV5WFK9_9BACI</name>
<dbReference type="Proteomes" id="UP001589609">
    <property type="component" value="Unassembled WGS sequence"/>
</dbReference>
<dbReference type="HAMAP" id="MF_01445">
    <property type="entry name" value="TsaD"/>
    <property type="match status" value="1"/>
</dbReference>
<dbReference type="InterPro" id="IPR022450">
    <property type="entry name" value="TsaD"/>
</dbReference>
<dbReference type="EMBL" id="JBHMAF010000070">
    <property type="protein sequence ID" value="MFB9759384.1"/>
    <property type="molecule type" value="Genomic_DNA"/>
</dbReference>
<gene>
    <name evidence="7 9" type="primary">tsaD</name>
    <name evidence="9" type="ORF">ACFFMS_13195</name>
</gene>
<dbReference type="PROSITE" id="PS01016">
    <property type="entry name" value="GLYCOPROTEASE"/>
    <property type="match status" value="1"/>
</dbReference>
<comment type="catalytic activity">
    <reaction evidence="6 7">
        <text>L-threonylcarbamoyladenylate + adenosine(37) in tRNA = N(6)-L-threonylcarbamoyladenosine(37) in tRNA + AMP + H(+)</text>
        <dbReference type="Rhea" id="RHEA:37059"/>
        <dbReference type="Rhea" id="RHEA-COMP:10162"/>
        <dbReference type="Rhea" id="RHEA-COMP:10163"/>
        <dbReference type="ChEBI" id="CHEBI:15378"/>
        <dbReference type="ChEBI" id="CHEBI:73682"/>
        <dbReference type="ChEBI" id="CHEBI:74411"/>
        <dbReference type="ChEBI" id="CHEBI:74418"/>
        <dbReference type="ChEBI" id="CHEBI:456215"/>
        <dbReference type="EC" id="2.3.1.234"/>
    </reaction>
</comment>
<keyword evidence="5 7" id="KW-0012">Acyltransferase</keyword>
<dbReference type="NCBIfam" id="TIGR03723">
    <property type="entry name" value="T6A_TsaD_YgjD"/>
    <property type="match status" value="1"/>
</dbReference>
<evidence type="ECO:0000256" key="2">
    <source>
        <dbReference type="ARBA" id="ARBA00022694"/>
    </source>
</evidence>